<evidence type="ECO:0000256" key="3">
    <source>
        <dbReference type="ARBA" id="ARBA00023242"/>
    </source>
</evidence>
<protein>
    <submittedName>
        <fullName evidence="4">Uncharacterized protein</fullName>
    </submittedName>
</protein>
<accession>A0A2J8A6T0</accession>
<dbReference type="PANTHER" id="PTHR13471">
    <property type="entry name" value="TETRATRICOPEPTIDE-LIKE HELICAL"/>
    <property type="match status" value="1"/>
</dbReference>
<proteinExistence type="inferred from homology"/>
<dbReference type="PANTHER" id="PTHR13471:SF0">
    <property type="entry name" value="NUCLEAR EXOSOME REGULATOR NRDE2"/>
    <property type="match status" value="1"/>
</dbReference>
<evidence type="ECO:0000256" key="2">
    <source>
        <dbReference type="ARBA" id="ARBA00009265"/>
    </source>
</evidence>
<dbReference type="OrthoDB" id="547570at2759"/>
<reference evidence="4 5" key="1">
    <citation type="journal article" date="2017" name="Mol. Biol. Evol.">
        <title>The 4-celled Tetrabaena socialis nuclear genome reveals the essential components for genetic control of cell number at the origin of multicellularity in the volvocine lineage.</title>
        <authorList>
            <person name="Featherston J."/>
            <person name="Arakaki Y."/>
            <person name="Hanschen E.R."/>
            <person name="Ferris P.J."/>
            <person name="Michod R.E."/>
            <person name="Olson B.J.S.C."/>
            <person name="Nozaki H."/>
            <person name="Durand P.M."/>
        </authorList>
    </citation>
    <scope>NUCLEOTIDE SEQUENCE [LARGE SCALE GENOMIC DNA]</scope>
    <source>
        <strain evidence="4 5">NIES-571</strain>
    </source>
</reference>
<keyword evidence="3" id="KW-0539">Nucleus</keyword>
<organism evidence="4 5">
    <name type="scientific">Tetrabaena socialis</name>
    <dbReference type="NCBI Taxonomy" id="47790"/>
    <lineage>
        <taxon>Eukaryota</taxon>
        <taxon>Viridiplantae</taxon>
        <taxon>Chlorophyta</taxon>
        <taxon>core chlorophytes</taxon>
        <taxon>Chlorophyceae</taxon>
        <taxon>CS clade</taxon>
        <taxon>Chlamydomonadales</taxon>
        <taxon>Tetrabaenaceae</taxon>
        <taxon>Tetrabaena</taxon>
    </lineage>
</organism>
<dbReference type="GO" id="GO:1902369">
    <property type="term" value="P:negative regulation of RNA catabolic process"/>
    <property type="evidence" value="ECO:0007669"/>
    <property type="project" value="TreeGrafter"/>
</dbReference>
<dbReference type="GO" id="GO:0071013">
    <property type="term" value="C:catalytic step 2 spliceosome"/>
    <property type="evidence" value="ECO:0007669"/>
    <property type="project" value="TreeGrafter"/>
</dbReference>
<dbReference type="GO" id="GO:0031048">
    <property type="term" value="P:regulatory ncRNA-mediated heterochromatin formation"/>
    <property type="evidence" value="ECO:0007669"/>
    <property type="project" value="TreeGrafter"/>
</dbReference>
<gene>
    <name evidence="4" type="ORF">TSOC_005286</name>
</gene>
<comment type="caution">
    <text evidence="4">The sequence shown here is derived from an EMBL/GenBank/DDBJ whole genome shotgun (WGS) entry which is preliminary data.</text>
</comment>
<dbReference type="InterPro" id="IPR013633">
    <property type="entry name" value="NRDE-2"/>
</dbReference>
<keyword evidence="5" id="KW-1185">Reference proteome</keyword>
<evidence type="ECO:0000313" key="5">
    <source>
        <dbReference type="Proteomes" id="UP000236333"/>
    </source>
</evidence>
<comment type="similarity">
    <text evidence="2">Belongs to the NRDE2 family.</text>
</comment>
<dbReference type="Proteomes" id="UP000236333">
    <property type="component" value="Unassembled WGS sequence"/>
</dbReference>
<dbReference type="AlphaFoldDB" id="A0A2J8A6T0"/>
<evidence type="ECO:0000313" key="4">
    <source>
        <dbReference type="EMBL" id="PNH08193.1"/>
    </source>
</evidence>
<dbReference type="Pfam" id="PF08424">
    <property type="entry name" value="NRDE-2"/>
    <property type="match status" value="1"/>
</dbReference>
<sequence>MAASEGLMEPEALLDRWERLLRRTPGEPSLWRDYLDRRRAAFSAVKLHRLQAAYSDALHAMASERARLQRQAASASSEERAQLLPRVPLLDRELCRVALELLELELGAGAAEVAVARVQALVEFHCPSSAAAAAAAAGVWWAQLAAEAGPPGGGGDRAGSSDPRVLCLLERAAASRHTARCGGVWLWYMSYEGRTTGPAAGALSYNAAARLPYAKRVFLRGVREVPLCKELWLAGFALLGCGGPCVGAGAATAAAAPGVAAGSGGGSAADTAAPAGTADQPAGKAGALVGGVAASASVASAVSAASAGLLSSREVSELLVIAGDKGVRLRTDVYEVMLEHLGEAQG</sequence>
<name>A0A2J8A6T0_9CHLO</name>
<evidence type="ECO:0000256" key="1">
    <source>
        <dbReference type="ARBA" id="ARBA00004123"/>
    </source>
</evidence>
<dbReference type="EMBL" id="PGGS01000140">
    <property type="protein sequence ID" value="PNH08193.1"/>
    <property type="molecule type" value="Genomic_DNA"/>
</dbReference>
<comment type="subcellular location">
    <subcellularLocation>
        <location evidence="1">Nucleus</location>
    </subcellularLocation>
</comment>